<dbReference type="PROSITE" id="PS51257">
    <property type="entry name" value="PROKAR_LIPOPROTEIN"/>
    <property type="match status" value="1"/>
</dbReference>
<evidence type="ECO:0008006" key="3">
    <source>
        <dbReference type="Google" id="ProtNLM"/>
    </source>
</evidence>
<reference evidence="2" key="1">
    <citation type="submission" date="2017-06" db="EMBL/GenBank/DDBJ databases">
        <title>Capnocytophaga spp. assemblies.</title>
        <authorList>
            <person name="Gulvik C.A."/>
        </authorList>
    </citation>
    <scope>NUCLEOTIDE SEQUENCE [LARGE SCALE GENOMIC DNA]</scope>
    <source>
        <strain evidence="2">H1496</strain>
    </source>
</reference>
<dbReference type="InterPro" id="IPR025396">
    <property type="entry name" value="DUF4302"/>
</dbReference>
<dbReference type="KEGG" id="cgh:CGC50_09205"/>
<proteinExistence type="predicted"/>
<dbReference type="GeneID" id="84808731"/>
<gene>
    <name evidence="1" type="ORF">CGC50_09205</name>
</gene>
<name>A0A250FQC6_9FLAO</name>
<dbReference type="Proteomes" id="UP000217250">
    <property type="component" value="Chromosome"/>
</dbReference>
<evidence type="ECO:0000313" key="2">
    <source>
        <dbReference type="Proteomes" id="UP000217250"/>
    </source>
</evidence>
<protein>
    <recommendedName>
        <fullName evidence="3">DUF4302 domain-containing protein</fullName>
    </recommendedName>
</protein>
<organism evidence="1 2">
    <name type="scientific">Capnocytophaga gingivalis</name>
    <dbReference type="NCBI Taxonomy" id="1017"/>
    <lineage>
        <taxon>Bacteria</taxon>
        <taxon>Pseudomonadati</taxon>
        <taxon>Bacteroidota</taxon>
        <taxon>Flavobacteriia</taxon>
        <taxon>Flavobacteriales</taxon>
        <taxon>Flavobacteriaceae</taxon>
        <taxon>Capnocytophaga</taxon>
    </lineage>
</organism>
<dbReference type="EMBL" id="CP022386">
    <property type="protein sequence ID" value="ATA87320.1"/>
    <property type="molecule type" value="Genomic_DNA"/>
</dbReference>
<evidence type="ECO:0000313" key="1">
    <source>
        <dbReference type="EMBL" id="ATA87320.1"/>
    </source>
</evidence>
<dbReference type="OrthoDB" id="1150854at2"/>
<accession>A0A250FQC6</accession>
<dbReference type="RefSeq" id="WP_095910594.1">
    <property type="nucleotide sequence ID" value="NZ_CP022386.1"/>
</dbReference>
<dbReference type="Pfam" id="PF14135">
    <property type="entry name" value="DUF4302"/>
    <property type="match status" value="1"/>
</dbReference>
<sequence>MKKYITLLIAFSFLTSCSYKEDNTFEQKASNRTTSVIESYKNILEGHDGYWVLSYYPGVTRSFGGFPAAPRSLGGCTFVVKFKDGKVTASSEISNTNAEEESYYTYSITEGPTISFDTYNSILDHFRFVSAVFTNARGGDIEFIFLKEENGVITLRGRTSNNLMTLTKLTGDREALLNKLRENTQALNSKGLNPITVQGTQVDLTLFPSYRQLVFSYGGNTVQRPFTITEKGIKFYEPADINGVKIEELYFNEDKSALATPDGAISTTLVSSPIEITTNSRWVMLQDYYASQTYIDIYNQLKHQIENGKWRNYSLNNYLQFRVIQKGNDQPTATAITLSVANINPRTGNRINYVVDYEADFVPVPGHPNQLQIFLKDPNLANGWWQYFPYLSPILEEVVNNAPYEISDSFDSYYYQLTSVKDRNFFISLSK</sequence>
<dbReference type="AlphaFoldDB" id="A0A250FQC6"/>